<dbReference type="PANTHER" id="PTHR33116:SF86">
    <property type="entry name" value="REVERSE TRANSCRIPTASE DOMAIN-CONTAINING PROTEIN"/>
    <property type="match status" value="1"/>
</dbReference>
<dbReference type="PANTHER" id="PTHR33116">
    <property type="entry name" value="REVERSE TRANSCRIPTASE ZINC-BINDING DOMAIN-CONTAINING PROTEIN-RELATED-RELATED"/>
    <property type="match status" value="1"/>
</dbReference>
<dbReference type="Proteomes" id="UP001327560">
    <property type="component" value="Chromosome 8"/>
</dbReference>
<proteinExistence type="predicted"/>
<protein>
    <submittedName>
        <fullName evidence="1">Uncharacterized protein</fullName>
    </submittedName>
</protein>
<organism evidence="1 2">
    <name type="scientific">Canna indica</name>
    <name type="common">Indian-shot</name>
    <dbReference type="NCBI Taxonomy" id="4628"/>
    <lineage>
        <taxon>Eukaryota</taxon>
        <taxon>Viridiplantae</taxon>
        <taxon>Streptophyta</taxon>
        <taxon>Embryophyta</taxon>
        <taxon>Tracheophyta</taxon>
        <taxon>Spermatophyta</taxon>
        <taxon>Magnoliopsida</taxon>
        <taxon>Liliopsida</taxon>
        <taxon>Zingiberales</taxon>
        <taxon>Cannaceae</taxon>
        <taxon>Canna</taxon>
    </lineage>
</organism>
<dbReference type="AlphaFoldDB" id="A0AAQ3L1E4"/>
<gene>
    <name evidence="1" type="ORF">Cni_G25581</name>
</gene>
<name>A0AAQ3L1E4_9LILI</name>
<sequence>MVLPTHAKVHEGDMKFEEKMESRVRSNLAALLQVPHIGVQDSYLGLPLMVGRSKRAAYEYIKERVTKKLHHWKRSLLSADGNVLIKAVGTAIPLYLLGCFKLLETLLDEI</sequence>
<keyword evidence="2" id="KW-1185">Reference proteome</keyword>
<reference evidence="1 2" key="1">
    <citation type="submission" date="2023-10" db="EMBL/GenBank/DDBJ databases">
        <title>Chromosome-scale genome assembly provides insights into flower coloration mechanisms of Canna indica.</title>
        <authorList>
            <person name="Li C."/>
        </authorList>
    </citation>
    <scope>NUCLEOTIDE SEQUENCE [LARGE SCALE GENOMIC DNA]</scope>
    <source>
        <tissue evidence="1">Flower</tissue>
    </source>
</reference>
<evidence type="ECO:0000313" key="1">
    <source>
        <dbReference type="EMBL" id="WOL16793.1"/>
    </source>
</evidence>
<dbReference type="EMBL" id="CP136897">
    <property type="protein sequence ID" value="WOL16793.1"/>
    <property type="molecule type" value="Genomic_DNA"/>
</dbReference>
<evidence type="ECO:0000313" key="2">
    <source>
        <dbReference type="Proteomes" id="UP001327560"/>
    </source>
</evidence>
<accession>A0AAQ3L1E4</accession>